<evidence type="ECO:0000256" key="3">
    <source>
        <dbReference type="ARBA" id="ARBA00022475"/>
    </source>
</evidence>
<feature type="transmembrane region" description="Helical" evidence="7">
    <location>
        <begin position="62"/>
        <end position="83"/>
    </location>
</feature>
<name>A0A839Q3D6_9MICO</name>
<evidence type="ECO:0000256" key="4">
    <source>
        <dbReference type="ARBA" id="ARBA00022692"/>
    </source>
</evidence>
<dbReference type="InterPro" id="IPR032816">
    <property type="entry name" value="VTT_dom"/>
</dbReference>
<dbReference type="GO" id="GO:0005886">
    <property type="term" value="C:plasma membrane"/>
    <property type="evidence" value="ECO:0007669"/>
    <property type="project" value="UniProtKB-SubCell"/>
</dbReference>
<evidence type="ECO:0000256" key="7">
    <source>
        <dbReference type="SAM" id="Phobius"/>
    </source>
</evidence>
<comment type="subcellular location">
    <subcellularLocation>
        <location evidence="1">Cell membrane</location>
        <topology evidence="1">Multi-pass membrane protein</topology>
    </subcellularLocation>
</comment>
<proteinExistence type="inferred from homology"/>
<protein>
    <submittedName>
        <fullName evidence="9">Membrane protein DedA with SNARE-associated domain</fullName>
    </submittedName>
</protein>
<dbReference type="PANTHER" id="PTHR42709">
    <property type="entry name" value="ALKALINE PHOSPHATASE LIKE PROTEIN"/>
    <property type="match status" value="1"/>
</dbReference>
<reference evidence="9 10" key="1">
    <citation type="submission" date="2020-08" db="EMBL/GenBank/DDBJ databases">
        <title>Genomic Encyclopedia of Type Strains, Phase IV (KMG-V): Genome sequencing to study the core and pangenomes of soil and plant-associated prokaryotes.</title>
        <authorList>
            <person name="Whitman W."/>
        </authorList>
    </citation>
    <scope>NUCLEOTIDE SEQUENCE [LARGE SCALE GENOMIC DNA]</scope>
    <source>
        <strain evidence="9 10">B3ACCR2</strain>
    </source>
</reference>
<evidence type="ECO:0000256" key="2">
    <source>
        <dbReference type="ARBA" id="ARBA00010792"/>
    </source>
</evidence>
<organism evidence="9 10">
    <name type="scientific">Terracoccus luteus</name>
    <dbReference type="NCBI Taxonomy" id="53356"/>
    <lineage>
        <taxon>Bacteria</taxon>
        <taxon>Bacillati</taxon>
        <taxon>Actinomycetota</taxon>
        <taxon>Actinomycetes</taxon>
        <taxon>Micrococcales</taxon>
        <taxon>Intrasporangiaceae</taxon>
        <taxon>Terracoccus</taxon>
    </lineage>
</organism>
<evidence type="ECO:0000313" key="10">
    <source>
        <dbReference type="Proteomes" id="UP000590811"/>
    </source>
</evidence>
<keyword evidence="4 7" id="KW-0812">Transmembrane</keyword>
<evidence type="ECO:0000256" key="6">
    <source>
        <dbReference type="ARBA" id="ARBA00023136"/>
    </source>
</evidence>
<dbReference type="EMBL" id="JACHVT010000004">
    <property type="protein sequence ID" value="MBB2987151.1"/>
    <property type="molecule type" value="Genomic_DNA"/>
</dbReference>
<sequence length="222" mass="22722">MGEVGDVAGAMLHALQAAMLSPWLYVILVGLAVLDVFFPLVPSETALLLAGTYAATAGPEPVLVVAAGALGAVLGDLGAYGLARALGAGLLDRARPGSHADRAHTWARTATERRGAAVLVGARFVPFGRTAVTMTMGATRYPLRGFVAFDVLASVVWASFHCTAGYVGGVTFSEHPVVGVLCGMTIAVTVGALVEVLGRRRDRAAAATPAPEPAPSPPRARP</sequence>
<feature type="domain" description="VTT" evidence="8">
    <location>
        <begin position="41"/>
        <end position="166"/>
    </location>
</feature>
<dbReference type="Pfam" id="PF09335">
    <property type="entry name" value="VTT_dom"/>
    <property type="match status" value="1"/>
</dbReference>
<evidence type="ECO:0000256" key="1">
    <source>
        <dbReference type="ARBA" id="ARBA00004651"/>
    </source>
</evidence>
<dbReference type="AlphaFoldDB" id="A0A839Q3D6"/>
<evidence type="ECO:0000259" key="8">
    <source>
        <dbReference type="Pfam" id="PF09335"/>
    </source>
</evidence>
<evidence type="ECO:0000313" key="9">
    <source>
        <dbReference type="EMBL" id="MBB2987151.1"/>
    </source>
</evidence>
<keyword evidence="3" id="KW-1003">Cell membrane</keyword>
<feature type="transmembrane region" description="Helical" evidence="7">
    <location>
        <begin position="175"/>
        <end position="194"/>
    </location>
</feature>
<comment type="caution">
    <text evidence="9">The sequence shown here is derived from an EMBL/GenBank/DDBJ whole genome shotgun (WGS) entry which is preliminary data.</text>
</comment>
<dbReference type="RefSeq" id="WP_184510339.1">
    <property type="nucleotide sequence ID" value="NZ_JACHVT010000004.1"/>
</dbReference>
<dbReference type="Proteomes" id="UP000590811">
    <property type="component" value="Unassembled WGS sequence"/>
</dbReference>
<accession>A0A839Q3D6</accession>
<gene>
    <name evidence="9" type="ORF">FHW14_002316</name>
</gene>
<keyword evidence="5 7" id="KW-1133">Transmembrane helix</keyword>
<keyword evidence="6 7" id="KW-0472">Membrane</keyword>
<comment type="similarity">
    <text evidence="2">Belongs to the DedA family.</text>
</comment>
<feature type="transmembrane region" description="Helical" evidence="7">
    <location>
        <begin position="146"/>
        <end position="169"/>
    </location>
</feature>
<feature type="transmembrane region" description="Helical" evidence="7">
    <location>
        <begin position="23"/>
        <end position="42"/>
    </location>
</feature>
<dbReference type="PANTHER" id="PTHR42709:SF6">
    <property type="entry name" value="UNDECAPRENYL PHOSPHATE TRANSPORTER A"/>
    <property type="match status" value="1"/>
</dbReference>
<dbReference type="InterPro" id="IPR051311">
    <property type="entry name" value="DedA_domain"/>
</dbReference>
<evidence type="ECO:0000256" key="5">
    <source>
        <dbReference type="ARBA" id="ARBA00022989"/>
    </source>
</evidence>